<proteinExistence type="inferred from homology"/>
<comment type="caution">
    <text evidence="5">The sequence shown here is derived from an EMBL/GenBank/DDBJ whole genome shotgun (WGS) entry which is preliminary data.</text>
</comment>
<evidence type="ECO:0000256" key="4">
    <source>
        <dbReference type="RuleBase" id="RU003330"/>
    </source>
</evidence>
<evidence type="ECO:0000256" key="1">
    <source>
        <dbReference type="ARBA" id="ARBA00022679"/>
    </source>
</evidence>
<gene>
    <name evidence="5" type="ORF">KPH14_003423</name>
</gene>
<comment type="similarity">
    <text evidence="4">Belongs to the adenylate kinase family.</text>
</comment>
<keyword evidence="1 4" id="KW-0808">Transferase</keyword>
<dbReference type="GO" id="GO:0006139">
    <property type="term" value="P:nucleobase-containing compound metabolic process"/>
    <property type="evidence" value="ECO:0007669"/>
    <property type="project" value="InterPro"/>
</dbReference>
<dbReference type="InterPro" id="IPR027417">
    <property type="entry name" value="P-loop_NTPase"/>
</dbReference>
<dbReference type="GO" id="GO:0019205">
    <property type="term" value="F:nucleobase-containing compound kinase activity"/>
    <property type="evidence" value="ECO:0007669"/>
    <property type="project" value="InterPro"/>
</dbReference>
<keyword evidence="6" id="KW-1185">Reference proteome</keyword>
<dbReference type="Pfam" id="PF00406">
    <property type="entry name" value="ADK"/>
    <property type="match status" value="1"/>
</dbReference>
<dbReference type="GO" id="GO:0005524">
    <property type="term" value="F:ATP binding"/>
    <property type="evidence" value="ECO:0007669"/>
    <property type="project" value="InterPro"/>
</dbReference>
<dbReference type="SUPFAM" id="SSF52540">
    <property type="entry name" value="P-loop containing nucleoside triphosphate hydrolases"/>
    <property type="match status" value="1"/>
</dbReference>
<dbReference type="InterPro" id="IPR000850">
    <property type="entry name" value="Adenylat/UMP-CMP_kin"/>
</dbReference>
<evidence type="ECO:0000313" key="5">
    <source>
        <dbReference type="EMBL" id="KAK2577289.1"/>
    </source>
</evidence>
<evidence type="ECO:0000313" key="6">
    <source>
        <dbReference type="Proteomes" id="UP001258017"/>
    </source>
</evidence>
<dbReference type="Gene3D" id="3.40.50.300">
    <property type="entry name" value="P-loop containing nucleotide triphosphate hydrolases"/>
    <property type="match status" value="1"/>
</dbReference>
<dbReference type="PRINTS" id="PR00094">
    <property type="entry name" value="ADENYLTKNASE"/>
</dbReference>
<dbReference type="Proteomes" id="UP001258017">
    <property type="component" value="Unassembled WGS sequence"/>
</dbReference>
<dbReference type="EMBL" id="JAIFRP010004357">
    <property type="protein sequence ID" value="KAK2577289.1"/>
    <property type="molecule type" value="Genomic_DNA"/>
</dbReference>
<sequence length="335" mass="38502">MIATGDLLNQEIEKDSQRGQKIQEIMREGKDAPADEIVPMAKEKMTNQPSALGFLIVGFPRDKRQAAMFNKEVKRPSVVLHLQVRRRVLAERAKNGVRVGEEEDEEESKKSNVLSKRINSYADTIPGVIEANKKVTKEIDAERKSKEELFAAATEEIDKLTNKTKESKKITSPILVFYLSREQRIYIQDSKVEDERTNERRKRGLRIEFVHRPDIHHRRLFSQFSSSSSDTRMSSVYGRAEIRGTLRRIDEEWCFLVNLLSHQTRTTGRVRIISTTNPIVWKMLYTGEEVKELSAGDRSVEMIELGISPNCVPVVSSPELRTPFPLKFIRTYCPP</sequence>
<evidence type="ECO:0000256" key="3">
    <source>
        <dbReference type="ARBA" id="ARBA00022777"/>
    </source>
</evidence>
<accession>A0AAD9RCL6</accession>
<evidence type="ECO:0000256" key="2">
    <source>
        <dbReference type="ARBA" id="ARBA00022741"/>
    </source>
</evidence>
<reference evidence="5" key="2">
    <citation type="journal article" date="2023" name="Commun. Biol.">
        <title>Intrasexual cuticular hydrocarbon dimorphism in a wasp sheds light on hydrocarbon biosynthesis genes in Hymenoptera.</title>
        <authorList>
            <person name="Moris V.C."/>
            <person name="Podsiadlowski L."/>
            <person name="Martin S."/>
            <person name="Oeyen J.P."/>
            <person name="Donath A."/>
            <person name="Petersen M."/>
            <person name="Wilbrandt J."/>
            <person name="Misof B."/>
            <person name="Liedtke D."/>
            <person name="Thamm M."/>
            <person name="Scheiner R."/>
            <person name="Schmitt T."/>
            <person name="Niehuis O."/>
        </authorList>
    </citation>
    <scope>NUCLEOTIDE SEQUENCE</scope>
    <source>
        <strain evidence="5">GBR_01_08_01A</strain>
    </source>
</reference>
<name>A0AAD9RCL6_9HYME</name>
<protein>
    <submittedName>
        <fullName evidence="5">Uncharacterized protein</fullName>
    </submittedName>
</protein>
<organism evidence="5 6">
    <name type="scientific">Odynerus spinipes</name>
    <dbReference type="NCBI Taxonomy" id="1348599"/>
    <lineage>
        <taxon>Eukaryota</taxon>
        <taxon>Metazoa</taxon>
        <taxon>Ecdysozoa</taxon>
        <taxon>Arthropoda</taxon>
        <taxon>Hexapoda</taxon>
        <taxon>Insecta</taxon>
        <taxon>Pterygota</taxon>
        <taxon>Neoptera</taxon>
        <taxon>Endopterygota</taxon>
        <taxon>Hymenoptera</taxon>
        <taxon>Apocrita</taxon>
        <taxon>Aculeata</taxon>
        <taxon>Vespoidea</taxon>
        <taxon>Vespidae</taxon>
        <taxon>Eumeninae</taxon>
        <taxon>Odynerus</taxon>
    </lineage>
</organism>
<reference evidence="5" key="1">
    <citation type="submission" date="2021-08" db="EMBL/GenBank/DDBJ databases">
        <authorList>
            <person name="Misof B."/>
            <person name="Oliver O."/>
            <person name="Podsiadlowski L."/>
            <person name="Donath A."/>
            <person name="Peters R."/>
            <person name="Mayer C."/>
            <person name="Rust J."/>
            <person name="Gunkel S."/>
            <person name="Lesny P."/>
            <person name="Martin S."/>
            <person name="Oeyen J.P."/>
            <person name="Petersen M."/>
            <person name="Panagiotis P."/>
            <person name="Wilbrandt J."/>
            <person name="Tanja T."/>
        </authorList>
    </citation>
    <scope>NUCLEOTIDE SEQUENCE</scope>
    <source>
        <strain evidence="5">GBR_01_08_01A</strain>
        <tissue evidence="5">Thorax + abdomen</tissue>
    </source>
</reference>
<keyword evidence="2" id="KW-0547">Nucleotide-binding</keyword>
<dbReference type="PANTHER" id="PTHR23359">
    <property type="entry name" value="NUCLEOTIDE KINASE"/>
    <property type="match status" value="1"/>
</dbReference>
<keyword evidence="3 4" id="KW-0418">Kinase</keyword>
<dbReference type="AlphaFoldDB" id="A0AAD9RCL6"/>